<reference evidence="1 2" key="2">
    <citation type="journal article" date="2013" name="Stand. Genomic Sci.">
        <title>Complete genome sequence of Halorhodospira halophila SL1.</title>
        <authorList>
            <person name="Challacombe J.F."/>
            <person name="Majid S."/>
            <person name="Deole R."/>
            <person name="Brettin T.S."/>
            <person name="Bruce D."/>
            <person name="Delano S.F."/>
            <person name="Detter J.C."/>
            <person name="Gleasner C.D."/>
            <person name="Han C.S."/>
            <person name="Misra M."/>
            <person name="Reitenga K.G."/>
            <person name="Mikhailova N."/>
            <person name="Woyke T."/>
            <person name="Pitluck S."/>
            <person name="Nolan M."/>
            <person name="Land M.L."/>
            <person name="Saunders E."/>
            <person name="Tapia R."/>
            <person name="Lapidus A."/>
            <person name="Ivanova N."/>
            <person name="Hoff W.D."/>
        </authorList>
    </citation>
    <scope>NUCLEOTIDE SEQUENCE [LARGE SCALE GENOMIC DNA]</scope>
    <source>
        <strain evidence="2">DSM 244 / SL1</strain>
    </source>
</reference>
<accession>A1WW31</accession>
<reference evidence="2" key="1">
    <citation type="submission" date="2006-12" db="EMBL/GenBank/DDBJ databases">
        <title>Complete sequence of Halorhodospira halophila SL1.</title>
        <authorList>
            <consortium name="US DOE Joint Genome Institute"/>
            <person name="Copeland A."/>
            <person name="Lucas S."/>
            <person name="Lapidus A."/>
            <person name="Barry K."/>
            <person name="Detter J.C."/>
            <person name="Glavina del Rio T."/>
            <person name="Hammon N."/>
            <person name="Israni S."/>
            <person name="Dalin E."/>
            <person name="Tice H."/>
            <person name="Pitluck S."/>
            <person name="Saunders E."/>
            <person name="Brettin T."/>
            <person name="Bruce D."/>
            <person name="Han C."/>
            <person name="Tapia R."/>
            <person name="Schmutz J."/>
            <person name="Larimer F."/>
            <person name="Land M."/>
            <person name="Hauser L."/>
            <person name="Kyrpides N."/>
            <person name="Mikhailova N."/>
            <person name="Hoff W."/>
            <person name="Richardson P."/>
        </authorList>
    </citation>
    <scope>NUCLEOTIDE SEQUENCE [LARGE SCALE GENOMIC DNA]</scope>
    <source>
        <strain evidence="2">DSM 244 / SL1</strain>
    </source>
</reference>
<dbReference type="SUPFAM" id="SSF53649">
    <property type="entry name" value="Alkaline phosphatase-like"/>
    <property type="match status" value="1"/>
</dbReference>
<dbReference type="Proteomes" id="UP000000647">
    <property type="component" value="Chromosome"/>
</dbReference>
<dbReference type="KEGG" id="hha:Hhal_1117"/>
<name>A1WW31_HALHL</name>
<dbReference type="InterPro" id="IPR002591">
    <property type="entry name" value="Phosphodiest/P_Trfase"/>
</dbReference>
<dbReference type="STRING" id="349124.Hhal_1117"/>
<dbReference type="InterPro" id="IPR017850">
    <property type="entry name" value="Alkaline_phosphatase_core_sf"/>
</dbReference>
<dbReference type="OrthoDB" id="502398at2"/>
<dbReference type="RefSeq" id="WP_011813916.1">
    <property type="nucleotide sequence ID" value="NC_008789.1"/>
</dbReference>
<dbReference type="eggNOG" id="COG1524">
    <property type="taxonomic scope" value="Bacteria"/>
</dbReference>
<keyword evidence="2" id="KW-1185">Reference proteome</keyword>
<dbReference type="PANTHER" id="PTHR10151:SF120">
    <property type="entry name" value="BIS(5'-ADENOSYL)-TRIPHOSPHATASE"/>
    <property type="match status" value="1"/>
</dbReference>
<dbReference type="GO" id="GO:0016787">
    <property type="term" value="F:hydrolase activity"/>
    <property type="evidence" value="ECO:0007669"/>
    <property type="project" value="UniProtKB-ARBA"/>
</dbReference>
<dbReference type="Gene3D" id="3.40.720.10">
    <property type="entry name" value="Alkaline Phosphatase, subunit A"/>
    <property type="match status" value="1"/>
</dbReference>
<proteinExistence type="predicted"/>
<dbReference type="PANTHER" id="PTHR10151">
    <property type="entry name" value="ECTONUCLEOTIDE PYROPHOSPHATASE/PHOSPHODIESTERASE"/>
    <property type="match status" value="1"/>
</dbReference>
<dbReference type="EMBL" id="CP000544">
    <property type="protein sequence ID" value="ABM61893.1"/>
    <property type="molecule type" value="Genomic_DNA"/>
</dbReference>
<evidence type="ECO:0000313" key="1">
    <source>
        <dbReference type="EMBL" id="ABM61893.1"/>
    </source>
</evidence>
<protein>
    <submittedName>
        <fullName evidence="1">Type I phosphodiesterase/nucleotide pyrophosphatase</fullName>
    </submittedName>
</protein>
<gene>
    <name evidence="1" type="ordered locus">Hhal_1117</name>
</gene>
<sequence length="387" mass="43020">MDRPSYEGSGLVNLMASLGRAFGAASSHYPALDPEPELGLEEARTVILWIMDGLGDHYLARQPGSSLARDRVRVLTSVFPATTSAALTSIITGRPPRGHGVTGWFMYVHELGAVTAWLPFGPRVGKGQWSSIEPESAELLQRDPIWDRFQAETHVVQPSWLVDTPYSRAVTGRYARRHGYQGLDELREVLVRIAREPGRQRRFVYAYWPDLDTLSHQHGVDSAAVRDQFRSIDIAWQRLLDGLQGTDTVILGTADHGLIDTAPERTLYLGDHPELAEMLALPLCGEPRAAYCYLRPGTELDFQSYCRERLGTVCQVARSEELLAAGWFGPMPEHPKLRRRIGDWVLLPADGWVIKDRLVGEGRFAQVGVHGGASASEQWVPLIAARP</sequence>
<evidence type="ECO:0000313" key="2">
    <source>
        <dbReference type="Proteomes" id="UP000000647"/>
    </source>
</evidence>
<organism evidence="1 2">
    <name type="scientific">Halorhodospira halophila (strain DSM 244 / SL1)</name>
    <name type="common">Ectothiorhodospira halophila (strain DSM 244 / SL1)</name>
    <dbReference type="NCBI Taxonomy" id="349124"/>
    <lineage>
        <taxon>Bacteria</taxon>
        <taxon>Pseudomonadati</taxon>
        <taxon>Pseudomonadota</taxon>
        <taxon>Gammaproteobacteria</taxon>
        <taxon>Chromatiales</taxon>
        <taxon>Ectothiorhodospiraceae</taxon>
        <taxon>Halorhodospira</taxon>
    </lineage>
</organism>
<dbReference type="HOGENOM" id="CLU_039939_1_0_6"/>
<dbReference type="AlphaFoldDB" id="A1WW31"/>
<dbReference type="Pfam" id="PF01663">
    <property type="entry name" value="Phosphodiest"/>
    <property type="match status" value="1"/>
</dbReference>